<dbReference type="Gene3D" id="2.40.160.210">
    <property type="entry name" value="Acyl-CoA thioesterase, double hotdog domain"/>
    <property type="match status" value="1"/>
</dbReference>
<dbReference type="PANTHER" id="PTHR11066">
    <property type="entry name" value="ACYL-COA THIOESTERASE"/>
    <property type="match status" value="1"/>
</dbReference>
<reference evidence="5 6" key="1">
    <citation type="submission" date="2021-03" db="EMBL/GenBank/DDBJ databases">
        <title>Sequencing the genomes of 1000 actinobacteria strains.</title>
        <authorList>
            <person name="Klenk H.-P."/>
        </authorList>
    </citation>
    <scope>NUCLEOTIDE SEQUENCE [LARGE SCALE GENOMIC DNA]</scope>
    <source>
        <strain evidence="5 6">DSM 45516</strain>
    </source>
</reference>
<keyword evidence="2" id="KW-0378">Hydrolase</keyword>
<dbReference type="InterPro" id="IPR042171">
    <property type="entry name" value="Acyl-CoA_hotdog"/>
</dbReference>
<accession>A0ABS4QJW9</accession>
<dbReference type="InterPro" id="IPR029069">
    <property type="entry name" value="HotDog_dom_sf"/>
</dbReference>
<dbReference type="Pfam" id="PF20789">
    <property type="entry name" value="4HBT_3C"/>
    <property type="match status" value="1"/>
</dbReference>
<sequence length="288" mass="31156">MWSQAELLRLMDVRPVTAGRYHAPAHGPTERDVVEAGQLLGAAVVASAKQVPHQRVVSASMIFSRAAAHTAELAVTVDVLRAGRTFSSAQVQVHQHDSLCCAGVVLLDADPPDLIRSTAPMPEVDPPGRLRAHELPGTVVAGREIRVVGDAYTDDAAQLGPPELFVWTKFRDKPEQQYLDAALLTQSTTHWTVAAALRPHPGFGQSMAHRSISTGITMATITFHDDADVTRWLLYATRVIYAGRGHAHGTGRVYTEDGILVASYTVHAMVRGLDHPNTRSHPGSRPVL</sequence>
<evidence type="ECO:0000259" key="3">
    <source>
        <dbReference type="Pfam" id="PF13622"/>
    </source>
</evidence>
<evidence type="ECO:0000259" key="4">
    <source>
        <dbReference type="Pfam" id="PF20789"/>
    </source>
</evidence>
<dbReference type="InterPro" id="IPR049450">
    <property type="entry name" value="ACOT8-like_C"/>
</dbReference>
<dbReference type="SUPFAM" id="SSF54637">
    <property type="entry name" value="Thioesterase/thiol ester dehydrase-isomerase"/>
    <property type="match status" value="2"/>
</dbReference>
<keyword evidence="6" id="KW-1185">Reference proteome</keyword>
<evidence type="ECO:0000256" key="1">
    <source>
        <dbReference type="ARBA" id="ARBA00006538"/>
    </source>
</evidence>
<proteinExistence type="inferred from homology"/>
<comment type="similarity">
    <text evidence="1">Belongs to the C/M/P thioester hydrolase family.</text>
</comment>
<evidence type="ECO:0000256" key="2">
    <source>
        <dbReference type="ARBA" id="ARBA00022801"/>
    </source>
</evidence>
<feature type="domain" description="Acyl-CoA thioesterase-like C-terminal" evidence="4">
    <location>
        <begin position="140"/>
        <end position="265"/>
    </location>
</feature>
<dbReference type="InterPro" id="IPR003703">
    <property type="entry name" value="Acyl_CoA_thio"/>
</dbReference>
<name>A0ABS4QJW9_9NOCA</name>
<comment type="caution">
    <text evidence="5">The sequence shown here is derived from an EMBL/GenBank/DDBJ whole genome shotgun (WGS) entry which is preliminary data.</text>
</comment>
<feature type="domain" description="Acyl-CoA thioesterase-like N-terminal HotDog" evidence="3">
    <location>
        <begin position="36"/>
        <end position="104"/>
    </location>
</feature>
<dbReference type="PANTHER" id="PTHR11066:SF34">
    <property type="entry name" value="ACYL-COENZYME A THIOESTERASE 8"/>
    <property type="match status" value="1"/>
</dbReference>
<evidence type="ECO:0000313" key="6">
    <source>
        <dbReference type="Proteomes" id="UP001519325"/>
    </source>
</evidence>
<evidence type="ECO:0000313" key="5">
    <source>
        <dbReference type="EMBL" id="MBP2192004.1"/>
    </source>
</evidence>
<dbReference type="InterPro" id="IPR049449">
    <property type="entry name" value="TesB_ACOT8-like_N"/>
</dbReference>
<gene>
    <name evidence="5" type="ORF">BJ987_004905</name>
</gene>
<dbReference type="Pfam" id="PF13622">
    <property type="entry name" value="4HBT_3"/>
    <property type="match status" value="1"/>
</dbReference>
<dbReference type="CDD" id="cd03444">
    <property type="entry name" value="Thioesterase_II_repeat1"/>
    <property type="match status" value="1"/>
</dbReference>
<protein>
    <submittedName>
        <fullName evidence="5">Acyl-CoA thioesterase</fullName>
    </submittedName>
</protein>
<dbReference type="Proteomes" id="UP001519325">
    <property type="component" value="Unassembled WGS sequence"/>
</dbReference>
<dbReference type="RefSeq" id="WP_209894481.1">
    <property type="nucleotide sequence ID" value="NZ_JAGGMR010000001.1"/>
</dbReference>
<organism evidence="5 6">
    <name type="scientific">Nocardia goodfellowii</name>
    <dbReference type="NCBI Taxonomy" id="882446"/>
    <lineage>
        <taxon>Bacteria</taxon>
        <taxon>Bacillati</taxon>
        <taxon>Actinomycetota</taxon>
        <taxon>Actinomycetes</taxon>
        <taxon>Mycobacteriales</taxon>
        <taxon>Nocardiaceae</taxon>
        <taxon>Nocardia</taxon>
    </lineage>
</organism>
<dbReference type="EMBL" id="JAGGMR010000001">
    <property type="protein sequence ID" value="MBP2192004.1"/>
    <property type="molecule type" value="Genomic_DNA"/>
</dbReference>